<feature type="domain" description="Trypsin-co-occurring" evidence="1">
    <location>
        <begin position="113"/>
        <end position="225"/>
    </location>
</feature>
<evidence type="ECO:0000313" key="2">
    <source>
        <dbReference type="EMBL" id="GGN95687.1"/>
    </source>
</evidence>
<dbReference type="AlphaFoldDB" id="A0A918DAJ2"/>
<gene>
    <name evidence="2" type="ORF">GCM10011579_096410</name>
</gene>
<organism evidence="2 3">
    <name type="scientific">Streptomyces albiflavescens</name>
    <dbReference type="NCBI Taxonomy" id="1623582"/>
    <lineage>
        <taxon>Bacteria</taxon>
        <taxon>Bacillati</taxon>
        <taxon>Actinomycetota</taxon>
        <taxon>Actinomycetes</taxon>
        <taxon>Kitasatosporales</taxon>
        <taxon>Streptomycetaceae</taxon>
        <taxon>Streptomyces</taxon>
    </lineage>
</organism>
<dbReference type="Proteomes" id="UP000600365">
    <property type="component" value="Unassembled WGS sequence"/>
</dbReference>
<protein>
    <recommendedName>
        <fullName evidence="1">Trypsin-co-occurring domain-containing protein</fullName>
    </recommendedName>
</protein>
<sequence>MLSACRAEVLDGGPPARAKPSVGEELLGLLSGAARVRAGRRDAAEIHQKPPRACPVPSGGPRGIVGHSLVPDVFCAGRQIRMPLPRPDSSTRLPPRDIDRHNASVPHYDYMEFTLDDGAQVRLELAAAGEEPAGPAADADLPGGISGVVPVGRGARVASLATDGLRSVLSPLGPVLQQVHDSIRGIPDPPNEISVDFGIQIGQDLKIGIVGVNGQASMTISATWQLPRRTEP</sequence>
<comment type="caution">
    <text evidence="2">The sequence shown here is derived from an EMBL/GenBank/DDBJ whole genome shotgun (WGS) entry which is preliminary data.</text>
</comment>
<name>A0A918DAJ2_9ACTN</name>
<dbReference type="NCBIfam" id="NF041216">
    <property type="entry name" value="CU044_2847_fam"/>
    <property type="match status" value="1"/>
</dbReference>
<reference evidence="2 3" key="1">
    <citation type="journal article" date="2014" name="Int. J. Syst. Evol. Microbiol.">
        <title>Complete genome sequence of Corynebacterium casei LMG S-19264T (=DSM 44701T), isolated from a smear-ripened cheese.</title>
        <authorList>
            <consortium name="US DOE Joint Genome Institute (JGI-PGF)"/>
            <person name="Walter F."/>
            <person name="Albersmeier A."/>
            <person name="Kalinowski J."/>
            <person name="Ruckert C."/>
        </authorList>
    </citation>
    <scope>NUCLEOTIDE SEQUENCE [LARGE SCALE GENOMIC DNA]</scope>
    <source>
        <strain evidence="2 3">CGMCC 4.7111</strain>
    </source>
</reference>
<keyword evidence="3" id="KW-1185">Reference proteome</keyword>
<dbReference type="InterPro" id="IPR045794">
    <property type="entry name" value="Trypco1"/>
</dbReference>
<dbReference type="Pfam" id="PF19493">
    <property type="entry name" value="Trypco1"/>
    <property type="match status" value="1"/>
</dbReference>
<evidence type="ECO:0000259" key="1">
    <source>
        <dbReference type="Pfam" id="PF19493"/>
    </source>
</evidence>
<dbReference type="EMBL" id="BMMM01000033">
    <property type="protein sequence ID" value="GGN95687.1"/>
    <property type="molecule type" value="Genomic_DNA"/>
</dbReference>
<accession>A0A918DAJ2</accession>
<proteinExistence type="predicted"/>
<evidence type="ECO:0000313" key="3">
    <source>
        <dbReference type="Proteomes" id="UP000600365"/>
    </source>
</evidence>